<evidence type="ECO:0000256" key="10">
    <source>
        <dbReference type="PIRNR" id="PIRNR002786"/>
    </source>
</evidence>
<dbReference type="Gene3D" id="3.30.1300.30">
    <property type="entry name" value="GSPII I/J protein-like"/>
    <property type="match status" value="1"/>
</dbReference>
<proteinExistence type="inferred from homology"/>
<dbReference type="InterPro" id="IPR005628">
    <property type="entry name" value="GspK"/>
</dbReference>
<dbReference type="Gene3D" id="1.10.40.60">
    <property type="entry name" value="EpsJ-like"/>
    <property type="match status" value="2"/>
</dbReference>
<comment type="subcellular location">
    <subcellularLocation>
        <location evidence="1 10">Cell inner membrane</location>
    </subcellularLocation>
</comment>
<dbReference type="AlphaFoldDB" id="A0A1T2DMY0"/>
<dbReference type="GO" id="GO:0009306">
    <property type="term" value="P:protein secretion"/>
    <property type="evidence" value="ECO:0007669"/>
    <property type="project" value="InterPro"/>
</dbReference>
<keyword evidence="9 10" id="KW-0472">Membrane</keyword>
<accession>A0A1T2DMY0</accession>
<evidence type="ECO:0000256" key="7">
    <source>
        <dbReference type="ARBA" id="ARBA00022927"/>
    </source>
</evidence>
<evidence type="ECO:0000256" key="11">
    <source>
        <dbReference type="SAM" id="Phobius"/>
    </source>
</evidence>
<evidence type="ECO:0000256" key="2">
    <source>
        <dbReference type="ARBA" id="ARBA00007246"/>
    </source>
</evidence>
<keyword evidence="6 11" id="KW-0812">Transmembrane</keyword>
<evidence type="ECO:0000256" key="6">
    <source>
        <dbReference type="ARBA" id="ARBA00022692"/>
    </source>
</evidence>
<dbReference type="InterPro" id="IPR049031">
    <property type="entry name" value="T2SSK_SAM-like_1st"/>
</dbReference>
<keyword evidence="3 10" id="KW-0813">Transport</keyword>
<gene>
    <name evidence="14" type="ORF">BOV88_03295</name>
</gene>
<comment type="caution">
    <text evidence="14">The sequence shown here is derived from an EMBL/GenBank/DDBJ whole genome shotgun (WGS) entry which is preliminary data.</text>
</comment>
<dbReference type="NCBIfam" id="NF037980">
    <property type="entry name" value="T2SS_GspK"/>
    <property type="match status" value="1"/>
</dbReference>
<keyword evidence="7" id="KW-0653">Protein transport</keyword>
<keyword evidence="8 11" id="KW-1133">Transmembrane helix</keyword>
<evidence type="ECO:0000256" key="1">
    <source>
        <dbReference type="ARBA" id="ARBA00004533"/>
    </source>
</evidence>
<dbReference type="SUPFAM" id="SSF47781">
    <property type="entry name" value="RuvA domain 2-like"/>
    <property type="match status" value="1"/>
</dbReference>
<dbReference type="PIRSF" id="PIRSF002786">
    <property type="entry name" value="XcpX"/>
    <property type="match status" value="1"/>
</dbReference>
<dbReference type="Proteomes" id="UP000190962">
    <property type="component" value="Unassembled WGS sequence"/>
</dbReference>
<sequence length="318" mass="34841">MRQQQGIAIVSVLVVVAIIAGIASSVMLDQQLLIRRAENQLHGNQAILHLVSLETYAKEVLIQDHEDNPDEDTQEEAWAIPLLPVETDGGVVSGYLEDLQARFNLNAVVDKTGKPVEAARQQFECLVNRATSGELDASSLASALVDWLDGDQNAGQGGAEDLDYLGLDPAYRTASRPMASATELRLVQGTSAEGWKLLAPFITALPGSEVPINVNTASAEVLSCLDDEIDFSLAQQIVDERKEGTYYSSWQSFLGKIKLAYPPEAEVTQEELRVGFASSYFQLNSFSSFGDISLSMRQLINRNEREARTLMREFDGAE</sequence>
<comment type="similarity">
    <text evidence="2 10">Belongs to the GSP K family.</text>
</comment>
<reference evidence="14 15" key="1">
    <citation type="submission" date="2016-11" db="EMBL/GenBank/DDBJ databases">
        <title>Mixed transmission modes and dynamic genome evolution in an obligate animal-bacterial symbiosis.</title>
        <authorList>
            <person name="Russell S.L."/>
            <person name="Corbett-Detig R.B."/>
            <person name="Cavanaugh C.M."/>
        </authorList>
    </citation>
    <scope>NUCLEOTIDE SEQUENCE [LARGE SCALE GENOMIC DNA]</scope>
    <source>
        <strain evidence="14">MA-KB16</strain>
    </source>
</reference>
<dbReference type="InterPro" id="IPR045584">
    <property type="entry name" value="Pilin-like"/>
</dbReference>
<dbReference type="SUPFAM" id="SSF54523">
    <property type="entry name" value="Pili subunits"/>
    <property type="match status" value="1"/>
</dbReference>
<evidence type="ECO:0000256" key="3">
    <source>
        <dbReference type="ARBA" id="ARBA00022448"/>
    </source>
</evidence>
<dbReference type="Pfam" id="PF03934">
    <property type="entry name" value="T2SSK"/>
    <property type="match status" value="1"/>
</dbReference>
<evidence type="ECO:0000256" key="9">
    <source>
        <dbReference type="ARBA" id="ARBA00023136"/>
    </source>
</evidence>
<dbReference type="Pfam" id="PF21687">
    <property type="entry name" value="T2SSK_1st"/>
    <property type="match status" value="1"/>
</dbReference>
<keyword evidence="4 10" id="KW-1003">Cell membrane</keyword>
<dbReference type="PANTHER" id="PTHR38831:SF1">
    <property type="entry name" value="TYPE II SECRETION SYSTEM PROTEIN K-RELATED"/>
    <property type="match status" value="1"/>
</dbReference>
<organism evidence="14 15">
    <name type="scientific">Solemya velum gill symbiont</name>
    <dbReference type="NCBI Taxonomy" id="2340"/>
    <lineage>
        <taxon>Bacteria</taxon>
        <taxon>Pseudomonadati</taxon>
        <taxon>Pseudomonadota</taxon>
        <taxon>Gammaproteobacteria</taxon>
        <taxon>sulfur-oxidizing symbionts</taxon>
    </lineage>
</organism>
<dbReference type="InterPro" id="IPR038072">
    <property type="entry name" value="GspK_central_sf"/>
</dbReference>
<feature type="domain" description="T2SS protein K first SAM-like" evidence="13">
    <location>
        <begin position="101"/>
        <end position="206"/>
    </location>
</feature>
<dbReference type="EMBL" id="MPNX01000003">
    <property type="protein sequence ID" value="OOY35681.1"/>
    <property type="molecule type" value="Genomic_DNA"/>
</dbReference>
<evidence type="ECO:0000256" key="4">
    <source>
        <dbReference type="ARBA" id="ARBA00022475"/>
    </source>
</evidence>
<evidence type="ECO:0000313" key="14">
    <source>
        <dbReference type="EMBL" id="OOY35681.1"/>
    </source>
</evidence>
<feature type="transmembrane region" description="Helical" evidence="11">
    <location>
        <begin position="6"/>
        <end position="28"/>
    </location>
</feature>
<evidence type="ECO:0000256" key="5">
    <source>
        <dbReference type="ARBA" id="ARBA00022519"/>
    </source>
</evidence>
<evidence type="ECO:0000259" key="13">
    <source>
        <dbReference type="Pfam" id="PF21687"/>
    </source>
</evidence>
<dbReference type="InterPro" id="IPR049179">
    <property type="entry name" value="T2SSK_SAM-like_2nd"/>
</dbReference>
<evidence type="ECO:0000256" key="8">
    <source>
        <dbReference type="ARBA" id="ARBA00022989"/>
    </source>
</evidence>
<protein>
    <recommendedName>
        <fullName evidence="10">Type II secretion system protein K</fullName>
    </recommendedName>
</protein>
<dbReference type="RefSeq" id="WP_078452737.1">
    <property type="nucleotide sequence ID" value="NZ_MPNX01000003.1"/>
</dbReference>
<evidence type="ECO:0000259" key="12">
    <source>
        <dbReference type="Pfam" id="PF03934"/>
    </source>
</evidence>
<feature type="domain" description="T2SS protein K second SAM-like" evidence="12">
    <location>
        <begin position="212"/>
        <end position="253"/>
    </location>
</feature>
<evidence type="ECO:0000313" key="15">
    <source>
        <dbReference type="Proteomes" id="UP000190962"/>
    </source>
</evidence>
<dbReference type="SUPFAM" id="SSF158544">
    <property type="entry name" value="GspK insert domain-like"/>
    <property type="match status" value="1"/>
</dbReference>
<dbReference type="InterPro" id="IPR010994">
    <property type="entry name" value="RuvA_2-like"/>
</dbReference>
<dbReference type="GO" id="GO:0005886">
    <property type="term" value="C:plasma membrane"/>
    <property type="evidence" value="ECO:0007669"/>
    <property type="project" value="UniProtKB-SubCell"/>
</dbReference>
<name>A0A1T2DMY0_SOVGS</name>
<keyword evidence="5 10" id="KW-0997">Cell inner membrane</keyword>
<dbReference type="PANTHER" id="PTHR38831">
    <property type="entry name" value="TYPE II SECRETION SYSTEM PROTEIN K"/>
    <property type="match status" value="1"/>
</dbReference>